<name>A0A840C5B1_9RHOB</name>
<keyword evidence="3" id="KW-1185">Reference proteome</keyword>
<dbReference type="Proteomes" id="UP000585681">
    <property type="component" value="Unassembled WGS sequence"/>
</dbReference>
<keyword evidence="1" id="KW-0812">Transmembrane</keyword>
<gene>
    <name evidence="2" type="ORF">GGR17_000795</name>
</gene>
<feature type="transmembrane region" description="Helical" evidence="1">
    <location>
        <begin position="17"/>
        <end position="39"/>
    </location>
</feature>
<sequence>MSMSEQPAPKGVRWGRVILALSLAMNLLVLGLVGGSALYHSRNGAPPGREILEYGPYTRALSPEDRRALRRALRHDAGAMRSTRHEVRQDFERLLQLLRAEPFDAAAAAGLLEAQQARVGEQVELVRRLFLEQISAMEPEERAAFADRLEQVLRHGPPRHAPARD</sequence>
<evidence type="ECO:0000313" key="3">
    <source>
        <dbReference type="Proteomes" id="UP000585681"/>
    </source>
</evidence>
<organism evidence="2 3">
    <name type="scientific">Actibacterium naphthalenivorans</name>
    <dbReference type="NCBI Taxonomy" id="1614693"/>
    <lineage>
        <taxon>Bacteria</taxon>
        <taxon>Pseudomonadati</taxon>
        <taxon>Pseudomonadota</taxon>
        <taxon>Alphaproteobacteria</taxon>
        <taxon>Rhodobacterales</taxon>
        <taxon>Roseobacteraceae</taxon>
        <taxon>Actibacterium</taxon>
    </lineage>
</organism>
<protein>
    <submittedName>
        <fullName evidence="2">Putative membrane protein</fullName>
    </submittedName>
</protein>
<dbReference type="InterPro" id="IPR025961">
    <property type="entry name" value="Metal_resist"/>
</dbReference>
<dbReference type="EMBL" id="JACIEQ010000001">
    <property type="protein sequence ID" value="MBB4021004.1"/>
    <property type="molecule type" value="Genomic_DNA"/>
</dbReference>
<accession>A0A840C5B1</accession>
<comment type="caution">
    <text evidence="2">The sequence shown here is derived from an EMBL/GenBank/DDBJ whole genome shotgun (WGS) entry which is preliminary data.</text>
</comment>
<evidence type="ECO:0000256" key="1">
    <source>
        <dbReference type="SAM" id="Phobius"/>
    </source>
</evidence>
<dbReference type="AlphaFoldDB" id="A0A840C5B1"/>
<reference evidence="2" key="1">
    <citation type="submission" date="2020-08" db="EMBL/GenBank/DDBJ databases">
        <title>Genomic Encyclopedia of Type Strains, Phase IV (KMG-IV): sequencing the most valuable type-strain genomes for metagenomic binning, comparative biology and taxonomic classification.</title>
        <authorList>
            <person name="Goeker M."/>
        </authorList>
    </citation>
    <scope>NUCLEOTIDE SEQUENCE [LARGE SCALE GENOMIC DNA]</scope>
    <source>
        <strain evidence="2">DSM 105040</strain>
    </source>
</reference>
<proteinExistence type="predicted"/>
<evidence type="ECO:0000313" key="2">
    <source>
        <dbReference type="EMBL" id="MBB4021004.1"/>
    </source>
</evidence>
<keyword evidence="1" id="KW-1133">Transmembrane helix</keyword>
<dbReference type="RefSeq" id="WP_082386504.1">
    <property type="nucleotide sequence ID" value="NZ_JACIEQ010000001.1"/>
</dbReference>
<keyword evidence="1" id="KW-0472">Membrane</keyword>
<dbReference type="Pfam" id="PF13801">
    <property type="entry name" value="Metal_resist"/>
    <property type="match status" value="1"/>
</dbReference>